<organism evidence="1 3">
    <name type="scientific">Sphingosinicella microcystinivorans</name>
    <dbReference type="NCBI Taxonomy" id="335406"/>
    <lineage>
        <taxon>Bacteria</taxon>
        <taxon>Pseudomonadati</taxon>
        <taxon>Pseudomonadota</taxon>
        <taxon>Alphaproteobacteria</taxon>
        <taxon>Sphingomonadales</taxon>
        <taxon>Sphingosinicellaceae</taxon>
        <taxon>Sphingosinicella</taxon>
    </lineage>
</organism>
<gene>
    <name evidence="2" type="ORF">DFR51_3587</name>
    <name evidence="1" type="ORF">SmB9_10130</name>
</gene>
<dbReference type="Proteomes" id="UP000276029">
    <property type="component" value="Unassembled WGS sequence"/>
</dbReference>
<proteinExistence type="predicted"/>
<accession>A0AAD1G074</accession>
<dbReference type="EMBL" id="RBWX01000012">
    <property type="protein sequence ID" value="RKS84987.1"/>
    <property type="molecule type" value="Genomic_DNA"/>
</dbReference>
<evidence type="ECO:0000313" key="4">
    <source>
        <dbReference type="Proteomes" id="UP000276029"/>
    </source>
</evidence>
<evidence type="ECO:0000313" key="1">
    <source>
        <dbReference type="EMBL" id="BBE33355.1"/>
    </source>
</evidence>
<dbReference type="AlphaFoldDB" id="A0AAD1G074"/>
<protein>
    <submittedName>
        <fullName evidence="1">Uncharacterized protein</fullName>
    </submittedName>
</protein>
<reference evidence="1 3" key="1">
    <citation type="submission" date="2018-06" db="EMBL/GenBank/DDBJ databases">
        <title>Complete Genome Sequence of the Microcystin-Degrading Bacterium Sphingosinicella microcystinivorans Strain B-9.</title>
        <authorList>
            <person name="Jin H."/>
            <person name="Nishizawa T."/>
            <person name="Guo Y."/>
            <person name="Nishizawa A."/>
            <person name="Park H."/>
            <person name="Kato H."/>
            <person name="Tsuji K."/>
            <person name="Harada K."/>
        </authorList>
    </citation>
    <scope>NUCLEOTIDE SEQUENCE [LARGE SCALE GENOMIC DNA]</scope>
    <source>
        <strain evidence="1 3">B9</strain>
    </source>
</reference>
<sequence length="129" mass="14168">MNAMVRIDNETVYPGRIAASHALSAAFGPIQYRRADGYQVVSTSVSGRWLGMRLLEISQSFPEGGDPGDFHFVLDVPLEQVRERLRAAGFPVTTQEMISLPDSDGYEHSLTLARSPANADHTIFGCGWN</sequence>
<dbReference type="Proteomes" id="UP000275727">
    <property type="component" value="Chromosome"/>
</dbReference>
<dbReference type="KEGG" id="smic:SmB9_10130"/>
<name>A0AAD1G074_SPHMI</name>
<reference evidence="2 4" key="2">
    <citation type="submission" date="2018-10" db="EMBL/GenBank/DDBJ databases">
        <title>Genomic Encyclopedia of Type Strains, Phase IV (KMG-IV): sequencing the most valuable type-strain genomes for metagenomic binning, comparative biology and taxonomic classification.</title>
        <authorList>
            <person name="Goeker M."/>
        </authorList>
    </citation>
    <scope>NUCLEOTIDE SEQUENCE [LARGE SCALE GENOMIC DNA]</scope>
    <source>
        <strain evidence="2 4">DSM 19791</strain>
    </source>
</reference>
<dbReference type="EMBL" id="AP018711">
    <property type="protein sequence ID" value="BBE33355.1"/>
    <property type="molecule type" value="Genomic_DNA"/>
</dbReference>
<evidence type="ECO:0000313" key="2">
    <source>
        <dbReference type="EMBL" id="RKS84987.1"/>
    </source>
</evidence>
<keyword evidence="4" id="KW-1185">Reference proteome</keyword>
<evidence type="ECO:0000313" key="3">
    <source>
        <dbReference type="Proteomes" id="UP000275727"/>
    </source>
</evidence>